<gene>
    <name evidence="1" type="primary">mlaB</name>
    <name evidence="1" type="ORF">ERCIKOCA2762_215</name>
</gene>
<dbReference type="PANTHER" id="PTHR35849">
    <property type="entry name" value="BLR2341 PROTEIN"/>
    <property type="match status" value="1"/>
</dbReference>
<proteinExistence type="predicted"/>
<dbReference type="EMBL" id="LR217715">
    <property type="protein sequence ID" value="VFP82973.1"/>
    <property type="molecule type" value="Genomic_DNA"/>
</dbReference>
<dbReference type="PANTHER" id="PTHR35849:SF1">
    <property type="entry name" value="INTERMEMBRANE PHOSPHOLIPID TRANSPORT SYSTEM BINDING PROTEIN MLAB"/>
    <property type="match status" value="1"/>
</dbReference>
<dbReference type="NCBIfam" id="NF033618">
    <property type="entry name" value="mlaB_1"/>
    <property type="match status" value="1"/>
</dbReference>
<dbReference type="SUPFAM" id="SSF52091">
    <property type="entry name" value="SpoIIaa-like"/>
    <property type="match status" value="1"/>
</dbReference>
<sequence length="98" mass="11415">MSTQLEWEVNHKNLYLRGELTYKTLRPLWSMREKVMQCIENINVCKLTRVDTGGLAFLIHLQYMSIQNGKALCFSGITPQLYALITLYHLQNIITRPS</sequence>
<evidence type="ECO:0000313" key="1">
    <source>
        <dbReference type="EMBL" id="VFP82973.1"/>
    </source>
</evidence>
<name>A0A451D9I5_9GAMM</name>
<dbReference type="OrthoDB" id="5687860at2"/>
<evidence type="ECO:0000313" key="2">
    <source>
        <dbReference type="Proteomes" id="UP000294368"/>
    </source>
</evidence>
<dbReference type="InterPro" id="IPR052746">
    <property type="entry name" value="MlaB_ABC_Transporter"/>
</dbReference>
<dbReference type="RefSeq" id="WP_157988376.1">
    <property type="nucleotide sequence ID" value="NZ_LR217715.1"/>
</dbReference>
<accession>A0A451D9I5</accession>
<organism evidence="1 2">
    <name type="scientific">Candidatus Erwinia haradaeae</name>
    <dbReference type="NCBI Taxonomy" id="1922217"/>
    <lineage>
        <taxon>Bacteria</taxon>
        <taxon>Pseudomonadati</taxon>
        <taxon>Pseudomonadota</taxon>
        <taxon>Gammaproteobacteria</taxon>
        <taxon>Enterobacterales</taxon>
        <taxon>Erwiniaceae</taxon>
        <taxon>Erwinia</taxon>
    </lineage>
</organism>
<dbReference type="AlphaFoldDB" id="A0A451D9I5"/>
<dbReference type="InterPro" id="IPR049743">
    <property type="entry name" value="MlaB"/>
</dbReference>
<reference evidence="1 2" key="1">
    <citation type="submission" date="2019-02" db="EMBL/GenBank/DDBJ databases">
        <authorList>
            <person name="Manzano-Marin A."/>
            <person name="Manzano-Marin A."/>
        </authorList>
    </citation>
    <scope>NUCLEOTIDE SEQUENCE [LARGE SCALE GENOMIC DNA]</scope>
    <source>
        <strain evidence="1 2">ErCikochiana</strain>
    </source>
</reference>
<dbReference type="InterPro" id="IPR036513">
    <property type="entry name" value="STAS_dom_sf"/>
</dbReference>
<protein>
    <submittedName>
        <fullName evidence="1">Intermembrane phospholipid transport system binding protein MlaB</fullName>
    </submittedName>
</protein>
<dbReference type="Proteomes" id="UP000294368">
    <property type="component" value="Chromosome"/>
</dbReference>